<reference evidence="1" key="2">
    <citation type="journal article" date="2015" name="Data Brief">
        <title>Shoot transcriptome of the giant reed, Arundo donax.</title>
        <authorList>
            <person name="Barrero R.A."/>
            <person name="Guerrero F.D."/>
            <person name="Moolhuijzen P."/>
            <person name="Goolsby J.A."/>
            <person name="Tidwell J."/>
            <person name="Bellgard S.E."/>
            <person name="Bellgard M.I."/>
        </authorList>
    </citation>
    <scope>NUCLEOTIDE SEQUENCE</scope>
    <source>
        <tissue evidence="1">Shoot tissue taken approximately 20 cm above the soil surface</tissue>
    </source>
</reference>
<organism evidence="1">
    <name type="scientific">Arundo donax</name>
    <name type="common">Giant reed</name>
    <name type="synonym">Donax arundinaceus</name>
    <dbReference type="NCBI Taxonomy" id="35708"/>
    <lineage>
        <taxon>Eukaryota</taxon>
        <taxon>Viridiplantae</taxon>
        <taxon>Streptophyta</taxon>
        <taxon>Embryophyta</taxon>
        <taxon>Tracheophyta</taxon>
        <taxon>Spermatophyta</taxon>
        <taxon>Magnoliopsida</taxon>
        <taxon>Liliopsida</taxon>
        <taxon>Poales</taxon>
        <taxon>Poaceae</taxon>
        <taxon>PACMAD clade</taxon>
        <taxon>Arundinoideae</taxon>
        <taxon>Arundineae</taxon>
        <taxon>Arundo</taxon>
    </lineage>
</organism>
<name>A0A0A9CC76_ARUDO</name>
<evidence type="ECO:0000313" key="1">
    <source>
        <dbReference type="EMBL" id="JAD73161.1"/>
    </source>
</evidence>
<sequence>MLVPLHVLNLDGTACLFLILGFHCGHLLPNTSYEDNSWFITS</sequence>
<dbReference type="EMBL" id="GBRH01224734">
    <property type="protein sequence ID" value="JAD73161.1"/>
    <property type="molecule type" value="Transcribed_RNA"/>
</dbReference>
<accession>A0A0A9CC76</accession>
<protein>
    <submittedName>
        <fullName evidence="1">Uncharacterized protein</fullName>
    </submittedName>
</protein>
<reference evidence="1" key="1">
    <citation type="submission" date="2014-09" db="EMBL/GenBank/DDBJ databases">
        <authorList>
            <person name="Magalhaes I.L.F."/>
            <person name="Oliveira U."/>
            <person name="Santos F.R."/>
            <person name="Vidigal T.H.D.A."/>
            <person name="Brescovit A.D."/>
            <person name="Santos A.J."/>
        </authorList>
    </citation>
    <scope>NUCLEOTIDE SEQUENCE</scope>
    <source>
        <tissue evidence="1">Shoot tissue taken approximately 20 cm above the soil surface</tissue>
    </source>
</reference>
<proteinExistence type="predicted"/>
<dbReference type="AlphaFoldDB" id="A0A0A9CC76"/>